<accession>A0A0E0QXH7</accession>
<keyword evidence="3" id="KW-1185">Reference proteome</keyword>
<dbReference type="Proteomes" id="UP000008022">
    <property type="component" value="Unassembled WGS sequence"/>
</dbReference>
<dbReference type="HOGENOM" id="CLU_1996350_0_0_1"/>
<reference evidence="2" key="2">
    <citation type="submission" date="2015-06" db="UniProtKB">
        <authorList>
            <consortium name="EnsemblPlants"/>
        </authorList>
    </citation>
    <scope>IDENTIFICATION</scope>
</reference>
<dbReference type="EnsemblPlants" id="ORUFI10G05950.1">
    <property type="protein sequence ID" value="ORUFI10G05950.1"/>
    <property type="gene ID" value="ORUFI10G05950"/>
</dbReference>
<reference evidence="3" key="1">
    <citation type="submission" date="2013-06" db="EMBL/GenBank/DDBJ databases">
        <authorList>
            <person name="Zhao Q."/>
        </authorList>
    </citation>
    <scope>NUCLEOTIDE SEQUENCE</scope>
    <source>
        <strain evidence="3">cv. W1943</strain>
    </source>
</reference>
<feature type="compositionally biased region" description="Basic residues" evidence="1">
    <location>
        <begin position="116"/>
        <end position="125"/>
    </location>
</feature>
<name>A0A0E0QXH7_ORYRU</name>
<dbReference type="Gramene" id="ORUFI10G05950.1">
    <property type="protein sequence ID" value="ORUFI10G05950.1"/>
    <property type="gene ID" value="ORUFI10G05950"/>
</dbReference>
<protein>
    <submittedName>
        <fullName evidence="2">Uncharacterized protein</fullName>
    </submittedName>
</protein>
<evidence type="ECO:0000313" key="2">
    <source>
        <dbReference type="EnsemblPlants" id="ORUFI10G05950.1"/>
    </source>
</evidence>
<dbReference type="AlphaFoldDB" id="A0A0E0QXH7"/>
<feature type="region of interest" description="Disordered" evidence="1">
    <location>
        <begin position="82"/>
        <end position="125"/>
    </location>
</feature>
<proteinExistence type="predicted"/>
<sequence length="125" mass="13110">MHANVAKGSAHVQEQEAVERCMHAMNSNEQPPASCCSRSLPPFTATAGGRELQCLPLPPSRSTSFRSVLKTAWPSATLNVVSSEHGGRCPACSNRAGPSPSSSSGTGGSTSEFVGRKRGERRKKG</sequence>
<evidence type="ECO:0000313" key="3">
    <source>
        <dbReference type="Proteomes" id="UP000008022"/>
    </source>
</evidence>
<evidence type="ECO:0000256" key="1">
    <source>
        <dbReference type="SAM" id="MobiDB-lite"/>
    </source>
</evidence>
<organism evidence="2 3">
    <name type="scientific">Oryza rufipogon</name>
    <name type="common">Brownbeard rice</name>
    <name type="synonym">Asian wild rice</name>
    <dbReference type="NCBI Taxonomy" id="4529"/>
    <lineage>
        <taxon>Eukaryota</taxon>
        <taxon>Viridiplantae</taxon>
        <taxon>Streptophyta</taxon>
        <taxon>Embryophyta</taxon>
        <taxon>Tracheophyta</taxon>
        <taxon>Spermatophyta</taxon>
        <taxon>Magnoliopsida</taxon>
        <taxon>Liliopsida</taxon>
        <taxon>Poales</taxon>
        <taxon>Poaceae</taxon>
        <taxon>BOP clade</taxon>
        <taxon>Oryzoideae</taxon>
        <taxon>Oryzeae</taxon>
        <taxon>Oryzinae</taxon>
        <taxon>Oryza</taxon>
    </lineage>
</organism>